<dbReference type="InterPro" id="IPR010649">
    <property type="entry name" value="NapE_TorE"/>
</dbReference>
<keyword evidence="1" id="KW-0812">Transmembrane</keyword>
<accession>A0A841HPF1</accession>
<protein>
    <submittedName>
        <fullName evidence="2">Nitrate reductase NapE</fullName>
    </submittedName>
</protein>
<sequence>MQTEKKRELIVFTFLALVLAPILAVIIVAGFGFSVWMYQLIAGPPGPP</sequence>
<dbReference type="InterPro" id="IPR004448">
    <property type="entry name" value="Nitrate_reductase_NapE"/>
</dbReference>
<evidence type="ECO:0000256" key="1">
    <source>
        <dbReference type="SAM" id="Phobius"/>
    </source>
</evidence>
<feature type="transmembrane region" description="Helical" evidence="1">
    <location>
        <begin position="12"/>
        <end position="38"/>
    </location>
</feature>
<dbReference type="NCBIfam" id="TIGR02973">
    <property type="entry name" value="nitrate_rd_NapE"/>
    <property type="match status" value="1"/>
</dbReference>
<dbReference type="AlphaFoldDB" id="A0A841HPF1"/>
<gene>
    <name evidence="2" type="ORF">HNQ60_002879</name>
</gene>
<organism evidence="2 3">
    <name type="scientific">Povalibacter uvarum</name>
    <dbReference type="NCBI Taxonomy" id="732238"/>
    <lineage>
        <taxon>Bacteria</taxon>
        <taxon>Pseudomonadati</taxon>
        <taxon>Pseudomonadota</taxon>
        <taxon>Gammaproteobacteria</taxon>
        <taxon>Steroidobacterales</taxon>
        <taxon>Steroidobacteraceae</taxon>
        <taxon>Povalibacter</taxon>
    </lineage>
</organism>
<keyword evidence="3" id="KW-1185">Reference proteome</keyword>
<evidence type="ECO:0000313" key="2">
    <source>
        <dbReference type="EMBL" id="MBB6093998.1"/>
    </source>
</evidence>
<dbReference type="Proteomes" id="UP000588068">
    <property type="component" value="Unassembled WGS sequence"/>
</dbReference>
<keyword evidence="1" id="KW-1133">Transmembrane helix</keyword>
<name>A0A841HPF1_9GAMM</name>
<comment type="caution">
    <text evidence="2">The sequence shown here is derived from an EMBL/GenBank/DDBJ whole genome shotgun (WGS) entry which is preliminary data.</text>
</comment>
<evidence type="ECO:0000313" key="3">
    <source>
        <dbReference type="Proteomes" id="UP000588068"/>
    </source>
</evidence>
<reference evidence="2 3" key="1">
    <citation type="submission" date="2020-08" db="EMBL/GenBank/DDBJ databases">
        <title>Genomic Encyclopedia of Type Strains, Phase IV (KMG-IV): sequencing the most valuable type-strain genomes for metagenomic binning, comparative biology and taxonomic classification.</title>
        <authorList>
            <person name="Goeker M."/>
        </authorList>
    </citation>
    <scope>NUCLEOTIDE SEQUENCE [LARGE SCALE GENOMIC DNA]</scope>
    <source>
        <strain evidence="2 3">DSM 26723</strain>
    </source>
</reference>
<keyword evidence="1" id="KW-0472">Membrane</keyword>
<dbReference type="RefSeq" id="WP_184332873.1">
    <property type="nucleotide sequence ID" value="NZ_JACHHZ010000003.1"/>
</dbReference>
<proteinExistence type="predicted"/>
<dbReference type="Pfam" id="PF06796">
    <property type="entry name" value="NapE"/>
    <property type="match status" value="1"/>
</dbReference>
<dbReference type="EMBL" id="JACHHZ010000003">
    <property type="protein sequence ID" value="MBB6093998.1"/>
    <property type="molecule type" value="Genomic_DNA"/>
</dbReference>